<evidence type="ECO:0000313" key="4">
    <source>
        <dbReference type="Proteomes" id="UP000179797"/>
    </source>
</evidence>
<comment type="caution">
    <text evidence="3">The sequence shown here is derived from an EMBL/GenBank/DDBJ whole genome shotgun (WGS) entry which is preliminary data.</text>
</comment>
<reference evidence="3 4" key="1">
    <citation type="journal article" date="2012" name="Int. J. Syst. Evol. Microbiol.">
        <title>Flammeovirga pacifica sp. nov., isolated from deep-sea sediment.</title>
        <authorList>
            <person name="Xu H."/>
            <person name="Fu Y."/>
            <person name="Yang N."/>
            <person name="Ding Z."/>
            <person name="Lai Q."/>
            <person name="Zeng R."/>
        </authorList>
    </citation>
    <scope>NUCLEOTIDE SEQUENCE [LARGE SCALE GENOMIC DNA]</scope>
    <source>
        <strain evidence="4">DSM 24597 / LMG 26175 / WPAGA1</strain>
    </source>
</reference>
<gene>
    <name evidence="3" type="ORF">NH26_10560</name>
</gene>
<accession>A0A1S1Z0Y7</accession>
<organism evidence="3 4">
    <name type="scientific">Flammeovirga pacifica</name>
    <dbReference type="NCBI Taxonomy" id="915059"/>
    <lineage>
        <taxon>Bacteria</taxon>
        <taxon>Pseudomonadati</taxon>
        <taxon>Bacteroidota</taxon>
        <taxon>Cytophagia</taxon>
        <taxon>Cytophagales</taxon>
        <taxon>Flammeovirgaceae</taxon>
        <taxon>Flammeovirga</taxon>
    </lineage>
</organism>
<protein>
    <recommendedName>
        <fullName evidence="2">Putative auto-transporter adhesin head GIN domain-containing protein</fullName>
    </recommendedName>
</protein>
<name>A0A1S1Z0Y7_FLAPC</name>
<dbReference type="Pfam" id="PF10988">
    <property type="entry name" value="DUF2807"/>
    <property type="match status" value="1"/>
</dbReference>
<dbReference type="RefSeq" id="WP_044222732.1">
    <property type="nucleotide sequence ID" value="NZ_JRYR02000001.1"/>
</dbReference>
<feature type="domain" description="Putative auto-transporter adhesin head GIN" evidence="2">
    <location>
        <begin position="33"/>
        <end position="188"/>
    </location>
</feature>
<feature type="signal peptide" evidence="1">
    <location>
        <begin position="1"/>
        <end position="21"/>
    </location>
</feature>
<sequence>MKKSFIYITILTILAALTSCSNDDLNGILMPKFKKIEVADNVHVIYRKKDIQNFDVDGRHNLDDYYEVRNETLYLKNNNHDDVVTIEVGSPDIESIVVKNSATLEFANDFETYADNFKLYVYNAGQVVSVGHFKVETFDVEVRNSARAAFNNIEVNHLNVEQEGGTSLFVEGFARYQDLSVHNGAFFNEFRTSEHLDWFRDPNAFKTPVRGEEVDVNLQGGVSAYVYPETKLSGVVNGGSHLYYKGDVDISHVSASSGNSIDKK</sequence>
<evidence type="ECO:0000259" key="2">
    <source>
        <dbReference type="Pfam" id="PF10988"/>
    </source>
</evidence>
<dbReference type="EMBL" id="JRYR02000001">
    <property type="protein sequence ID" value="OHX66765.1"/>
    <property type="molecule type" value="Genomic_DNA"/>
</dbReference>
<evidence type="ECO:0000256" key="1">
    <source>
        <dbReference type="SAM" id="SignalP"/>
    </source>
</evidence>
<evidence type="ECO:0000313" key="3">
    <source>
        <dbReference type="EMBL" id="OHX66765.1"/>
    </source>
</evidence>
<dbReference type="AlphaFoldDB" id="A0A1S1Z0Y7"/>
<feature type="chain" id="PRO_5010287651" description="Putative auto-transporter adhesin head GIN domain-containing protein" evidence="1">
    <location>
        <begin position="22"/>
        <end position="264"/>
    </location>
</feature>
<dbReference type="InterPro" id="IPR021255">
    <property type="entry name" value="DUF2807"/>
</dbReference>
<proteinExistence type="predicted"/>
<keyword evidence="1" id="KW-0732">Signal</keyword>
<dbReference type="Gene3D" id="2.160.20.120">
    <property type="match status" value="1"/>
</dbReference>
<keyword evidence="4" id="KW-1185">Reference proteome</keyword>
<dbReference type="Proteomes" id="UP000179797">
    <property type="component" value="Unassembled WGS sequence"/>
</dbReference>
<dbReference type="OrthoDB" id="9821675at2"/>
<dbReference type="PROSITE" id="PS51257">
    <property type="entry name" value="PROKAR_LIPOPROTEIN"/>
    <property type="match status" value="1"/>
</dbReference>